<keyword evidence="2" id="KW-1185">Reference proteome</keyword>
<dbReference type="EMBL" id="NCKW01002366">
    <property type="protein sequence ID" value="POM77735.1"/>
    <property type="molecule type" value="Genomic_DNA"/>
</dbReference>
<dbReference type="AlphaFoldDB" id="A0A2P4YIV5"/>
<dbReference type="OrthoDB" id="105645at2759"/>
<dbReference type="PANTHER" id="PTHR40866">
    <property type="entry name" value="BED-TYPE DOMAIN-CONTAINING PROTEIN"/>
    <property type="match status" value="1"/>
</dbReference>
<accession>A0A2P4YIV5</accession>
<sequence length="506" mass="57372">MFSNKQIAQFYFRPVLDDQEEPIPAYYRCRCSVMRQQAPRTGWSNLAQHVKTQHLDYAEVMRAAAPAASGTLAPWIRQHSLNLFGWMSWIIKSNLPLHFCENAETRRYTNLERISQKTLYRGLENVTRHVEAAIKADMPKNYGLTIDGWSFNSEHYLAVFGCFEKAGVAHYPLLAMAPLVNSSTDDHSAATHLTFLREMLMRDYNKPIEDCLFIVGDNCYTNQRLANLLSVPLVGCASHRLNLAVQNFFREASDDLDRVKSLMAKLKSLNQSAKLRFKTPLRPVLSQETRWNSTFCMIHRYFRLLVFFKDDDELADYLPDPAANRRLRKLLDDLLKVESVSKELQSSTVSLLDARVYFDGLLESLPVLASHIDARAAIVHSPHFEAACVKVLDGKAGDLTRAETASLRRFAVQTEETSVEPADDGANSSFVEQVKKRRKLATSGATKYKLIHAIPPTSNIVERFFSLAKATVGTQRQALNPITLEMLLFLRVNGSYWNAQVVNECT</sequence>
<dbReference type="PANTHER" id="PTHR40866:SF1">
    <property type="entry name" value="BED-TYPE DOMAIN-CONTAINING PROTEIN"/>
    <property type="match status" value="1"/>
</dbReference>
<dbReference type="Proteomes" id="UP000237271">
    <property type="component" value="Unassembled WGS sequence"/>
</dbReference>
<comment type="caution">
    <text evidence="1">The sequence shown here is derived from an EMBL/GenBank/DDBJ whole genome shotgun (WGS) entry which is preliminary data.</text>
</comment>
<dbReference type="InterPro" id="IPR012337">
    <property type="entry name" value="RNaseH-like_sf"/>
</dbReference>
<evidence type="ECO:0000313" key="1">
    <source>
        <dbReference type="EMBL" id="POM77735.1"/>
    </source>
</evidence>
<evidence type="ECO:0000313" key="2">
    <source>
        <dbReference type="Proteomes" id="UP000237271"/>
    </source>
</evidence>
<proteinExistence type="predicted"/>
<organism evidence="1 2">
    <name type="scientific">Phytophthora palmivora</name>
    <dbReference type="NCBI Taxonomy" id="4796"/>
    <lineage>
        <taxon>Eukaryota</taxon>
        <taxon>Sar</taxon>
        <taxon>Stramenopiles</taxon>
        <taxon>Oomycota</taxon>
        <taxon>Peronosporomycetes</taxon>
        <taxon>Peronosporales</taxon>
        <taxon>Peronosporaceae</taxon>
        <taxon>Phytophthora</taxon>
    </lineage>
</organism>
<protein>
    <submittedName>
        <fullName evidence="1">Uncharacterized protein</fullName>
    </submittedName>
</protein>
<gene>
    <name evidence="1" type="ORF">PHPALM_4833</name>
</gene>
<dbReference type="SUPFAM" id="SSF53098">
    <property type="entry name" value="Ribonuclease H-like"/>
    <property type="match status" value="1"/>
</dbReference>
<name>A0A2P4YIV5_9STRA</name>
<reference evidence="1 2" key="1">
    <citation type="journal article" date="2017" name="Genome Biol. Evol.">
        <title>Phytophthora megakarya and P. palmivora, closely related causal agents of cacao black pod rot, underwent increases in genome sizes and gene numbers by different mechanisms.</title>
        <authorList>
            <person name="Ali S.S."/>
            <person name="Shao J."/>
            <person name="Lary D.J."/>
            <person name="Kronmiller B."/>
            <person name="Shen D."/>
            <person name="Strem M.D."/>
            <person name="Amoako-Attah I."/>
            <person name="Akrofi A.Y."/>
            <person name="Begoude B.A."/>
            <person name="Ten Hoopen G.M."/>
            <person name="Coulibaly K."/>
            <person name="Kebe B.I."/>
            <person name="Melnick R.L."/>
            <person name="Guiltinan M.J."/>
            <person name="Tyler B.M."/>
            <person name="Meinhardt L.W."/>
            <person name="Bailey B.A."/>
        </authorList>
    </citation>
    <scope>NUCLEOTIDE SEQUENCE [LARGE SCALE GENOMIC DNA]</scope>
    <source>
        <strain evidence="2">sbr112.9</strain>
    </source>
</reference>